<evidence type="ECO:0000256" key="10">
    <source>
        <dbReference type="ARBA" id="ARBA00051857"/>
    </source>
</evidence>
<comment type="similarity">
    <text evidence="3 11">Belongs to the CDP-alcohol phosphatidyltransferase class-I family.</text>
</comment>
<dbReference type="EMBL" id="JYNV01000199">
    <property type="protein sequence ID" value="KZM23307.1"/>
    <property type="molecule type" value="Genomic_DNA"/>
</dbReference>
<evidence type="ECO:0000256" key="13">
    <source>
        <dbReference type="SAM" id="Phobius"/>
    </source>
</evidence>
<reference evidence="15 16" key="1">
    <citation type="journal article" date="2016" name="Sci. Rep.">
        <title>Draft genome sequencing and secretome analysis of fungal phytopathogen Ascochyta rabiei provides insight into the necrotrophic effector repertoire.</title>
        <authorList>
            <person name="Verma S."/>
            <person name="Gazara R.K."/>
            <person name="Nizam S."/>
            <person name="Parween S."/>
            <person name="Chattopadhyay D."/>
            <person name="Verma P.K."/>
        </authorList>
    </citation>
    <scope>NUCLEOTIDE SEQUENCE [LARGE SCALE GENOMIC DNA]</scope>
    <source>
        <strain evidence="15 16">ArDII</strain>
    </source>
</reference>
<feature type="transmembrane region" description="Helical" evidence="13">
    <location>
        <begin position="553"/>
        <end position="574"/>
    </location>
</feature>
<accession>A0A163DQN3</accession>
<evidence type="ECO:0000256" key="8">
    <source>
        <dbReference type="ARBA" id="ARBA00037890"/>
    </source>
</evidence>
<feature type="transmembrane region" description="Helical" evidence="13">
    <location>
        <begin position="653"/>
        <end position="675"/>
    </location>
</feature>
<feature type="transmembrane region" description="Helical" evidence="13">
    <location>
        <begin position="359"/>
        <end position="377"/>
    </location>
</feature>
<dbReference type="Proteomes" id="UP000076837">
    <property type="component" value="Unassembled WGS sequence"/>
</dbReference>
<dbReference type="GO" id="GO:0016020">
    <property type="term" value="C:membrane"/>
    <property type="evidence" value="ECO:0007669"/>
    <property type="project" value="InterPro"/>
</dbReference>
<comment type="pathway">
    <text evidence="8">Phospholipid metabolism; phosphatidylcholine biosynthesis; phosphatidylcholine from phosphocholine: step 2/2.</text>
</comment>
<dbReference type="FunFam" id="3.30.70.100:FF:000037">
    <property type="entry name" value="NIPSNAP family protein"/>
    <property type="match status" value="1"/>
</dbReference>
<dbReference type="InterPro" id="IPR014472">
    <property type="entry name" value="CHOPT"/>
</dbReference>
<sequence length="706" mass="80007">MLARRVCGSVDRILPAPRSIAAGSRSFTAGVVTQSSARAPALADITPDAAAGFNKKQKEFRDGLVAAQKQKEQQEKEARTREHETGKKKSGPLSSLIYGTPEGRELDKDIERSFSQVLARGKYVHSIVFHEVKPDKVEEYNELVGNWYPKMAAIPKNKVHLVGSWRTEVGDCDTFVHIWEYQRYEGYHQSLHNIQSHPDFAAFDAKLKSLILSKRTSLMQEFSFWPTTSPRQLGGLFELRSYTLHPGNLLEWETHWRRGLKARREVMEGVGAWFVQIGDLNTVHHLWQFPNLEERKVRHPAALLEVPIVMVYIRQDKLPKLKEYKYSGVDHSLLSQYVLKPFYTHVVIKCFPMWMAPNLITLSGFGFVIINFLTLLWYTPTLDQDCPPWVYLSWAIGLFLYQTFDAVDGSQARRTHQSGPLGELFDHGVDAINTTLEVLLFSATMNLGQGWKTVLTLFASSLTFYVQTWDEYHTHVLTLGVISGPVEGILTLCVVYASTAFLGGGSFWQGSMLKSLGVQNHDFIPDVLFNLAWNECAHNVMKARRARGQKTRVALLGLLTFAAAWILIVAYLFLQPLILHHHLVPFIFYAGLINAYSVGRMIISHLTKSRFPRGNVLIYPLIYGVADSMGPWLQDHIGVGWPSALGNDVYQVAFVFMCLGLAVGVHGSFIVDVIWTICDYLDIWCLTIKYPYQPVKENIEKERKGQ</sequence>
<keyword evidence="4 11" id="KW-0808">Transferase</keyword>
<dbReference type="InterPro" id="IPR011008">
    <property type="entry name" value="Dimeric_a/b-barrel"/>
</dbReference>
<protein>
    <recommendedName>
        <fullName evidence="9">diacylglycerol cholinephosphotransferase</fullName>
        <ecNumber evidence="9">2.7.8.2</ecNumber>
    </recommendedName>
</protein>
<feature type="transmembrane region" description="Helical" evidence="13">
    <location>
        <begin position="586"/>
        <end position="603"/>
    </location>
</feature>
<evidence type="ECO:0000313" key="16">
    <source>
        <dbReference type="Proteomes" id="UP000076837"/>
    </source>
</evidence>
<dbReference type="SUPFAM" id="SSF54909">
    <property type="entry name" value="Dimeric alpha+beta barrel"/>
    <property type="match status" value="2"/>
</dbReference>
<evidence type="ECO:0000256" key="5">
    <source>
        <dbReference type="ARBA" id="ARBA00022692"/>
    </source>
</evidence>
<dbReference type="GO" id="GO:0012505">
    <property type="term" value="C:endomembrane system"/>
    <property type="evidence" value="ECO:0007669"/>
    <property type="project" value="UniProtKB-SubCell"/>
</dbReference>
<organism evidence="15 16">
    <name type="scientific">Didymella rabiei</name>
    <name type="common">Chickpea ascochyta blight fungus</name>
    <name type="synonym">Mycosphaerella rabiei</name>
    <dbReference type="NCBI Taxonomy" id="5454"/>
    <lineage>
        <taxon>Eukaryota</taxon>
        <taxon>Fungi</taxon>
        <taxon>Dikarya</taxon>
        <taxon>Ascomycota</taxon>
        <taxon>Pezizomycotina</taxon>
        <taxon>Dothideomycetes</taxon>
        <taxon>Pleosporomycetidae</taxon>
        <taxon>Pleosporales</taxon>
        <taxon>Pleosporineae</taxon>
        <taxon>Didymellaceae</taxon>
        <taxon>Ascochyta</taxon>
    </lineage>
</organism>
<dbReference type="EC" id="2.7.8.2" evidence="9"/>
<evidence type="ECO:0000313" key="15">
    <source>
        <dbReference type="EMBL" id="KZM23307.1"/>
    </source>
</evidence>
<dbReference type="Pfam" id="PF07978">
    <property type="entry name" value="NIPSNAP"/>
    <property type="match status" value="2"/>
</dbReference>
<dbReference type="AlphaFoldDB" id="A0A163DQN3"/>
<evidence type="ECO:0000256" key="1">
    <source>
        <dbReference type="ARBA" id="ARBA00001946"/>
    </source>
</evidence>
<dbReference type="InterPro" id="IPR012577">
    <property type="entry name" value="NIPSNAP"/>
</dbReference>
<dbReference type="Gene3D" id="1.20.120.1760">
    <property type="match status" value="1"/>
</dbReference>
<dbReference type="FunFam" id="3.30.70.100:FF:000004">
    <property type="entry name" value="NIPSNAP family protein"/>
    <property type="match status" value="1"/>
</dbReference>
<feature type="domain" description="NIPSNAP" evidence="14">
    <location>
        <begin position="237"/>
        <end position="302"/>
    </location>
</feature>
<dbReference type="PANTHER" id="PTHR10414">
    <property type="entry name" value="ETHANOLAMINEPHOSPHOTRANSFERASE"/>
    <property type="match status" value="1"/>
</dbReference>
<dbReference type="GO" id="GO:0004142">
    <property type="term" value="F:diacylglycerol cholinephosphotransferase activity"/>
    <property type="evidence" value="ECO:0007669"/>
    <property type="project" value="UniProtKB-EC"/>
</dbReference>
<keyword evidence="7 13" id="KW-0472">Membrane</keyword>
<keyword evidence="5 13" id="KW-0812">Transmembrane</keyword>
<feature type="compositionally biased region" description="Basic and acidic residues" evidence="12">
    <location>
        <begin position="69"/>
        <end position="87"/>
    </location>
</feature>
<dbReference type="PANTHER" id="PTHR10414:SF37">
    <property type="entry name" value="BB IN A BOXCAR, ISOFORM C"/>
    <property type="match status" value="1"/>
</dbReference>
<proteinExistence type="inferred from homology"/>
<dbReference type="InterPro" id="IPR048254">
    <property type="entry name" value="CDP_ALCOHOL_P_TRANSF_CS"/>
</dbReference>
<evidence type="ECO:0000256" key="2">
    <source>
        <dbReference type="ARBA" id="ARBA00004127"/>
    </source>
</evidence>
<comment type="catalytic activity">
    <reaction evidence="10">
        <text>CDP-N,N-dimethylethanolamine + a 1,2-diacyl-sn-glycerol = a 1,2-diacyl-sn-glycero-3-phospho-N,N-dimethylethanolamine + CMP + H(+)</text>
        <dbReference type="Rhea" id="RHEA:33775"/>
        <dbReference type="ChEBI" id="CHEBI:15378"/>
        <dbReference type="ChEBI" id="CHEBI:17815"/>
        <dbReference type="ChEBI" id="CHEBI:60377"/>
        <dbReference type="ChEBI" id="CHEBI:64572"/>
        <dbReference type="ChEBI" id="CHEBI:65117"/>
    </reaction>
    <physiologicalReaction direction="left-to-right" evidence="10">
        <dbReference type="Rhea" id="RHEA:33776"/>
    </physiologicalReaction>
</comment>
<evidence type="ECO:0000256" key="7">
    <source>
        <dbReference type="ARBA" id="ARBA00023136"/>
    </source>
</evidence>
<dbReference type="Gene3D" id="3.30.70.100">
    <property type="match status" value="2"/>
</dbReference>
<name>A0A163DQN3_DIDRA</name>
<gene>
    <name evidence="15" type="ORF">ST47_g5583</name>
</gene>
<dbReference type="InterPro" id="IPR043130">
    <property type="entry name" value="CDP-OH_PTrfase_TM_dom"/>
</dbReference>
<feature type="domain" description="NIPSNAP" evidence="14">
    <location>
        <begin position="133"/>
        <end position="224"/>
    </location>
</feature>
<dbReference type="InterPro" id="IPR000462">
    <property type="entry name" value="CDP-OH_P_trans"/>
</dbReference>
<evidence type="ECO:0000259" key="14">
    <source>
        <dbReference type="Pfam" id="PF07978"/>
    </source>
</evidence>
<comment type="subcellular location">
    <subcellularLocation>
        <location evidence="2">Endomembrane system</location>
        <topology evidence="2">Multi-pass membrane protein</topology>
    </subcellularLocation>
</comment>
<evidence type="ECO:0000256" key="4">
    <source>
        <dbReference type="ARBA" id="ARBA00022679"/>
    </source>
</evidence>
<comment type="caution">
    <text evidence="15">The sequence shown here is derived from an EMBL/GenBank/DDBJ whole genome shotgun (WGS) entry which is preliminary data.</text>
</comment>
<comment type="cofactor">
    <cofactor evidence="1">
        <name>Mg(2+)</name>
        <dbReference type="ChEBI" id="CHEBI:18420"/>
    </cofactor>
</comment>
<evidence type="ECO:0000256" key="12">
    <source>
        <dbReference type="SAM" id="MobiDB-lite"/>
    </source>
</evidence>
<evidence type="ECO:0000256" key="3">
    <source>
        <dbReference type="ARBA" id="ARBA00010441"/>
    </source>
</evidence>
<keyword evidence="16" id="KW-1185">Reference proteome</keyword>
<dbReference type="Pfam" id="PF01066">
    <property type="entry name" value="CDP-OH_P_transf"/>
    <property type="match status" value="1"/>
</dbReference>
<feature type="region of interest" description="Disordered" evidence="12">
    <location>
        <begin position="66"/>
        <end position="98"/>
    </location>
</feature>
<feature type="transmembrane region" description="Helical" evidence="13">
    <location>
        <begin position="615"/>
        <end position="633"/>
    </location>
</feature>
<dbReference type="FunFam" id="1.20.120.1760:FF:000012">
    <property type="entry name" value="sn-1,2-diacylglycerol cholinephosphotransferase"/>
    <property type="match status" value="1"/>
</dbReference>
<keyword evidence="6 13" id="KW-1133">Transmembrane helix</keyword>
<evidence type="ECO:0000256" key="11">
    <source>
        <dbReference type="RuleBase" id="RU003750"/>
    </source>
</evidence>
<evidence type="ECO:0000256" key="9">
    <source>
        <dbReference type="ARBA" id="ARBA00038987"/>
    </source>
</evidence>
<evidence type="ECO:0000256" key="6">
    <source>
        <dbReference type="ARBA" id="ARBA00022989"/>
    </source>
</evidence>
<dbReference type="STRING" id="5454.A0A163DQN3"/>
<dbReference type="PROSITE" id="PS00379">
    <property type="entry name" value="CDP_ALCOHOL_P_TRANSF"/>
    <property type="match status" value="1"/>
</dbReference>